<dbReference type="AlphaFoldDB" id="A0A6C7E3W6"/>
<dbReference type="Gene3D" id="1.10.10.350">
    <property type="match status" value="1"/>
</dbReference>
<proteinExistence type="inferred from homology"/>
<evidence type="ECO:0000259" key="8">
    <source>
        <dbReference type="Pfam" id="PF00749"/>
    </source>
</evidence>
<comment type="catalytic activity">
    <reaction evidence="7">
        <text>tRNA(Glu) + L-glutamate + ATP = L-glutamyl-tRNA(Glu) + AMP + diphosphate</text>
        <dbReference type="Rhea" id="RHEA:23540"/>
        <dbReference type="Rhea" id="RHEA-COMP:9663"/>
        <dbReference type="Rhea" id="RHEA-COMP:9680"/>
        <dbReference type="ChEBI" id="CHEBI:29985"/>
        <dbReference type="ChEBI" id="CHEBI:30616"/>
        <dbReference type="ChEBI" id="CHEBI:33019"/>
        <dbReference type="ChEBI" id="CHEBI:78442"/>
        <dbReference type="ChEBI" id="CHEBI:78520"/>
        <dbReference type="ChEBI" id="CHEBI:456215"/>
        <dbReference type="EC" id="6.1.1.17"/>
    </reaction>
</comment>
<feature type="domain" description="Glutamyl/glutaminyl-tRNA synthetase class Ib catalytic" evidence="8">
    <location>
        <begin position="7"/>
        <end position="307"/>
    </location>
</feature>
<dbReference type="Pfam" id="PF00749">
    <property type="entry name" value="tRNA-synt_1c"/>
    <property type="match status" value="1"/>
</dbReference>
<dbReference type="GO" id="GO:0008270">
    <property type="term" value="F:zinc ion binding"/>
    <property type="evidence" value="ECO:0007669"/>
    <property type="project" value="InterPro"/>
</dbReference>
<dbReference type="EMBL" id="AP012057">
    <property type="protein sequence ID" value="BAN01647.1"/>
    <property type="molecule type" value="Genomic_DNA"/>
</dbReference>
<dbReference type="Pfam" id="PF19269">
    <property type="entry name" value="Anticodon_2"/>
    <property type="match status" value="1"/>
</dbReference>
<dbReference type="SUPFAM" id="SSF48163">
    <property type="entry name" value="An anticodon-binding domain of class I aminoacyl-tRNA synthetases"/>
    <property type="match status" value="1"/>
</dbReference>
<keyword evidence="7" id="KW-0963">Cytoplasm</keyword>
<dbReference type="InterPro" id="IPR049940">
    <property type="entry name" value="GluQ/Sye"/>
</dbReference>
<dbReference type="RefSeq" id="WP_015440894.1">
    <property type="nucleotide sequence ID" value="NC_020520.1"/>
</dbReference>
<dbReference type="InterPro" id="IPR045462">
    <property type="entry name" value="aa-tRNA-synth_I_cd-bd"/>
</dbReference>
<keyword evidence="5 7" id="KW-0648">Protein biosynthesis</keyword>
<evidence type="ECO:0000256" key="1">
    <source>
        <dbReference type="ARBA" id="ARBA00007894"/>
    </source>
</evidence>
<dbReference type="Gene3D" id="3.40.50.620">
    <property type="entry name" value="HUPs"/>
    <property type="match status" value="1"/>
</dbReference>
<comment type="subcellular location">
    <subcellularLocation>
        <location evidence="7">Cytoplasm</location>
    </subcellularLocation>
</comment>
<gene>
    <name evidence="7 10" type="primary">gltX</name>
    <name evidence="10" type="ORF">YM304_13330</name>
</gene>
<feature type="short sequence motif" description="'HIGH' region" evidence="7">
    <location>
        <begin position="11"/>
        <end position="21"/>
    </location>
</feature>
<feature type="domain" description="Aminoacyl-tRNA synthetase class I anticodon-binding" evidence="9">
    <location>
        <begin position="335"/>
        <end position="466"/>
    </location>
</feature>
<keyword evidence="11" id="KW-1185">Reference proteome</keyword>
<evidence type="ECO:0000313" key="11">
    <source>
        <dbReference type="Proteomes" id="UP000011863"/>
    </source>
</evidence>
<dbReference type="EC" id="6.1.1.17" evidence="7"/>
<dbReference type="InterPro" id="IPR001412">
    <property type="entry name" value="aa-tRNA-synth_I_CS"/>
</dbReference>
<evidence type="ECO:0000256" key="7">
    <source>
        <dbReference type="HAMAP-Rule" id="MF_00022"/>
    </source>
</evidence>
<dbReference type="GO" id="GO:0005524">
    <property type="term" value="F:ATP binding"/>
    <property type="evidence" value="ECO:0007669"/>
    <property type="project" value="UniProtKB-UniRule"/>
</dbReference>
<dbReference type="NCBIfam" id="TIGR00464">
    <property type="entry name" value="gltX_bact"/>
    <property type="match status" value="1"/>
</dbReference>
<accession>A0A6C7E3W6</accession>
<sequence length="477" mass="52872">MTTGPRFRFAPSPTGMFHVGGARSALHNWALARQSGGTFVLRIEDTDEARNNPEWTQGIIDALAWLGISADDPHFEGPHFQSANAELHVAAAQRLYESGAAYYCDLTGQEVQDRAKELGITGYDGYSRDRGLEPAPGRVLRFRVPEGSTVVDDAVRGQVTFDNSTIEDFVLLRGNGSPMFLLANVVDDIEMKITNVVRGEEHLPNTPKQQMLWNALGVDPPVWAHIPVLVNEQRKKLSKRRDKVALEQYRDEGILADAMVNYLMTLGWTMPGSEEAGSEIFPWSEMEAAFRLDDVTLSPAFFDVKKLISFNKNYIKNMGVDAFCEAVDADLPADWDRARFRQIAPHIMERLERLGDAPGVVDFLFLGDGVDPELDADSWAKAMKPEWAAALLSDVTEAYDALDESDWTTDALKSTIESIMERYEIKLGKAQAPVRVATTGRSVGPPLFEALEVLGKSETIRRMRGAVTRAVAPPEAE</sequence>
<dbReference type="GO" id="GO:0004818">
    <property type="term" value="F:glutamate-tRNA ligase activity"/>
    <property type="evidence" value="ECO:0007669"/>
    <property type="project" value="UniProtKB-UniRule"/>
</dbReference>
<dbReference type="GO" id="GO:0000049">
    <property type="term" value="F:tRNA binding"/>
    <property type="evidence" value="ECO:0007669"/>
    <property type="project" value="InterPro"/>
</dbReference>
<protein>
    <recommendedName>
        <fullName evidence="7">Glutamate--tRNA ligase</fullName>
        <ecNumber evidence="7">6.1.1.17</ecNumber>
    </recommendedName>
    <alternativeName>
        <fullName evidence="7">Glutamyl-tRNA synthetase</fullName>
        <shortName evidence="7">GluRS</shortName>
    </alternativeName>
</protein>
<dbReference type="SUPFAM" id="SSF52374">
    <property type="entry name" value="Nucleotidylyl transferase"/>
    <property type="match status" value="1"/>
</dbReference>
<comment type="similarity">
    <text evidence="1 7">Belongs to the class-I aminoacyl-tRNA synthetase family. Glutamate--tRNA ligase type 1 subfamily.</text>
</comment>
<keyword evidence="3 7" id="KW-0547">Nucleotide-binding</keyword>
<reference evidence="10 11" key="1">
    <citation type="journal article" date="2013" name="Int. J. Syst. Evol. Microbiol.">
        <title>Ilumatobacter nonamiense sp. nov. and Ilumatobacter coccineum sp. nov., isolated from seashore sand.</title>
        <authorList>
            <person name="Matsumoto A."/>
            <person name="Kasai H."/>
            <person name="Matsuo Y."/>
            <person name="Shizuri Y."/>
            <person name="Ichikawa N."/>
            <person name="Fujita N."/>
            <person name="Omura S."/>
            <person name="Takahashi Y."/>
        </authorList>
    </citation>
    <scope>NUCLEOTIDE SEQUENCE [LARGE SCALE GENOMIC DNA]</scope>
    <source>
        <strain evidence="11">NBRC 103263 / KCTC 29153 / YM16-304</strain>
    </source>
</reference>
<feature type="binding site" evidence="7">
    <location>
        <position position="239"/>
    </location>
    <ligand>
        <name>ATP</name>
        <dbReference type="ChEBI" id="CHEBI:30616"/>
    </ligand>
</feature>
<keyword evidence="6 7" id="KW-0030">Aminoacyl-tRNA synthetase</keyword>
<comment type="caution">
    <text evidence="7">Lacks conserved residue(s) required for the propagation of feature annotation.</text>
</comment>
<dbReference type="InterPro" id="IPR033910">
    <property type="entry name" value="GluRS_core"/>
</dbReference>
<dbReference type="KEGG" id="aym:YM304_13330"/>
<comment type="subunit">
    <text evidence="7">Monomer.</text>
</comment>
<dbReference type="PANTHER" id="PTHR43311:SF2">
    <property type="entry name" value="GLUTAMATE--TRNA LIGASE, MITOCHONDRIAL-RELATED"/>
    <property type="match status" value="1"/>
</dbReference>
<evidence type="ECO:0000256" key="4">
    <source>
        <dbReference type="ARBA" id="ARBA00022840"/>
    </source>
</evidence>
<organism evidence="10 11">
    <name type="scientific">Ilumatobacter coccineus (strain NBRC 103263 / KCTC 29153 / YM16-304)</name>
    <dbReference type="NCBI Taxonomy" id="1313172"/>
    <lineage>
        <taxon>Bacteria</taxon>
        <taxon>Bacillati</taxon>
        <taxon>Actinomycetota</taxon>
        <taxon>Acidimicrobiia</taxon>
        <taxon>Acidimicrobiales</taxon>
        <taxon>Ilumatobacteraceae</taxon>
        <taxon>Ilumatobacter</taxon>
    </lineage>
</organism>
<evidence type="ECO:0000256" key="5">
    <source>
        <dbReference type="ARBA" id="ARBA00022917"/>
    </source>
</evidence>
<name>A0A6C7E3W6_ILUCY</name>
<dbReference type="CDD" id="cd00808">
    <property type="entry name" value="GluRS_core"/>
    <property type="match status" value="1"/>
</dbReference>
<dbReference type="HAMAP" id="MF_00022">
    <property type="entry name" value="Glu_tRNA_synth_type1"/>
    <property type="match status" value="1"/>
</dbReference>
<dbReference type="GO" id="GO:0005829">
    <property type="term" value="C:cytosol"/>
    <property type="evidence" value="ECO:0007669"/>
    <property type="project" value="TreeGrafter"/>
</dbReference>
<keyword evidence="2 7" id="KW-0436">Ligase</keyword>
<evidence type="ECO:0000256" key="3">
    <source>
        <dbReference type="ARBA" id="ARBA00022741"/>
    </source>
</evidence>
<dbReference type="GO" id="GO:0006424">
    <property type="term" value="P:glutamyl-tRNA aminoacylation"/>
    <property type="evidence" value="ECO:0007669"/>
    <property type="project" value="UniProtKB-UniRule"/>
</dbReference>
<dbReference type="Proteomes" id="UP000011863">
    <property type="component" value="Chromosome"/>
</dbReference>
<dbReference type="PRINTS" id="PR00987">
    <property type="entry name" value="TRNASYNTHGLU"/>
</dbReference>
<dbReference type="PANTHER" id="PTHR43311">
    <property type="entry name" value="GLUTAMATE--TRNA LIGASE"/>
    <property type="match status" value="1"/>
</dbReference>
<dbReference type="InterPro" id="IPR020751">
    <property type="entry name" value="aa-tRNA-synth_I_codon-bd_sub2"/>
</dbReference>
<evidence type="ECO:0000256" key="2">
    <source>
        <dbReference type="ARBA" id="ARBA00022598"/>
    </source>
</evidence>
<dbReference type="InterPro" id="IPR008925">
    <property type="entry name" value="aa_tRNA-synth_I_cd-bd_sf"/>
</dbReference>
<evidence type="ECO:0000259" key="9">
    <source>
        <dbReference type="Pfam" id="PF19269"/>
    </source>
</evidence>
<feature type="short sequence motif" description="'KMSKS' region" evidence="7">
    <location>
        <begin position="236"/>
        <end position="240"/>
    </location>
</feature>
<dbReference type="InterPro" id="IPR020058">
    <property type="entry name" value="Glu/Gln-tRNA-synth_Ib_cat-dom"/>
</dbReference>
<evidence type="ECO:0000313" key="10">
    <source>
        <dbReference type="EMBL" id="BAN01647.1"/>
    </source>
</evidence>
<comment type="function">
    <text evidence="7">Catalyzes the attachment of glutamate to tRNA(Glu) in a two-step reaction: glutamate is first activated by ATP to form Glu-AMP and then transferred to the acceptor end of tRNA(Glu).</text>
</comment>
<dbReference type="InterPro" id="IPR000924">
    <property type="entry name" value="Glu/Gln-tRNA-synth"/>
</dbReference>
<evidence type="ECO:0000256" key="6">
    <source>
        <dbReference type="ARBA" id="ARBA00023146"/>
    </source>
</evidence>
<dbReference type="PROSITE" id="PS00178">
    <property type="entry name" value="AA_TRNA_LIGASE_I"/>
    <property type="match status" value="1"/>
</dbReference>
<keyword evidence="4 7" id="KW-0067">ATP-binding</keyword>
<dbReference type="InterPro" id="IPR004527">
    <property type="entry name" value="Glu-tRNA-ligase_bac/mito"/>
</dbReference>
<dbReference type="InterPro" id="IPR014729">
    <property type="entry name" value="Rossmann-like_a/b/a_fold"/>
</dbReference>
<dbReference type="OrthoDB" id="9807503at2"/>